<keyword evidence="1" id="KW-0547">Nucleotide-binding</keyword>
<keyword evidence="1" id="KW-0067">ATP-binding</keyword>
<keyword evidence="4" id="KW-1185">Reference proteome</keyword>
<dbReference type="RefSeq" id="WP_069582713.1">
    <property type="nucleotide sequence ID" value="NZ_LMVM01000023.1"/>
</dbReference>
<gene>
    <name evidence="3" type="ORF">ASJ80_06150</name>
</gene>
<dbReference type="Proteomes" id="UP000217784">
    <property type="component" value="Unassembled WGS sequence"/>
</dbReference>
<sequence>MKFNNVAPDSYIVEKKVPTSQNGPKKEAKVVVLQSVGYPFLCNLVESPKIEIVNKELFELYAREQWEGYEVCEGSFLFDQKLLPDYAFKIIKAHPNNSKITENTSIFLMENEENEEIKKIETNVKMDDVIGQERAKTKCKIIMKYIQEPEKFKEWAPRNVLFYGQPGTGKTMLAKSLSNELKVPLFLIKATRLIGEHVGDGARQIHELFEAASQSAPSVIFIDEMDAIGLDRKYQSLRGDVSEVVNALLTEMDGIDQNYGVVTIGATNNPHLLDFAIRSRFEEEIEFEIPDKDQRQSMLENYIKTMPVEMKVDIKRLANISKGMSGRDIKERLLKTALHKAISEDTDFVTWDHVEYALNLYKTEKNEPKHMFA</sequence>
<comment type="similarity">
    <text evidence="1">Belongs to the AAA ATPase family.</text>
</comment>
<reference evidence="3 4" key="1">
    <citation type="journal article" date="2017" name="BMC Genomics">
        <title>Genomic analysis of methanogenic archaea reveals a shift towards energy conservation.</title>
        <authorList>
            <person name="Gilmore S.P."/>
            <person name="Henske J.K."/>
            <person name="Sexton J.A."/>
            <person name="Solomon K.V."/>
            <person name="Seppala S."/>
            <person name="Yoo J.I."/>
            <person name="Huyett L.M."/>
            <person name="Pressman A."/>
            <person name="Cogan J.Z."/>
            <person name="Kivenson V."/>
            <person name="Peng X."/>
            <person name="Tan Y."/>
            <person name="Valentine D.L."/>
            <person name="O'Malley M.A."/>
        </authorList>
    </citation>
    <scope>NUCLEOTIDE SEQUENCE [LARGE SCALE GENOMIC DNA]</scope>
    <source>
        <strain evidence="3 4">M.o.H.</strain>
    </source>
</reference>
<dbReference type="AlphaFoldDB" id="A0A2A2H4S2"/>
<dbReference type="GO" id="GO:0006508">
    <property type="term" value="P:proteolysis"/>
    <property type="evidence" value="ECO:0007669"/>
    <property type="project" value="TreeGrafter"/>
</dbReference>
<dbReference type="OrthoDB" id="77269at2157"/>
<evidence type="ECO:0000256" key="1">
    <source>
        <dbReference type="RuleBase" id="RU003651"/>
    </source>
</evidence>
<dbReference type="Pfam" id="PF23902">
    <property type="entry name" value="AAA_lid_PRS2_C"/>
    <property type="match status" value="1"/>
</dbReference>
<dbReference type="InterPro" id="IPR027417">
    <property type="entry name" value="P-loop_NTPase"/>
</dbReference>
<feature type="domain" description="AAA+ ATPase" evidence="2">
    <location>
        <begin position="156"/>
        <end position="291"/>
    </location>
</feature>
<comment type="caution">
    <text evidence="3">The sequence shown here is derived from an EMBL/GenBank/DDBJ whole genome shotgun (WGS) entry which is preliminary data.</text>
</comment>
<organism evidence="3 4">
    <name type="scientific">Methanobacterium bryantii</name>
    <dbReference type="NCBI Taxonomy" id="2161"/>
    <lineage>
        <taxon>Archaea</taxon>
        <taxon>Methanobacteriati</taxon>
        <taxon>Methanobacteriota</taxon>
        <taxon>Methanomada group</taxon>
        <taxon>Methanobacteria</taxon>
        <taxon>Methanobacteriales</taxon>
        <taxon>Methanobacteriaceae</taxon>
        <taxon>Methanobacterium</taxon>
    </lineage>
</organism>
<dbReference type="GO" id="GO:0016887">
    <property type="term" value="F:ATP hydrolysis activity"/>
    <property type="evidence" value="ECO:0007669"/>
    <property type="project" value="InterPro"/>
</dbReference>
<evidence type="ECO:0000259" key="2">
    <source>
        <dbReference type="SMART" id="SM00382"/>
    </source>
</evidence>
<dbReference type="SUPFAM" id="SSF52540">
    <property type="entry name" value="P-loop containing nucleoside triphosphate hydrolases"/>
    <property type="match status" value="1"/>
</dbReference>
<protein>
    <submittedName>
        <fullName evidence="3">AAA family ATPase</fullName>
    </submittedName>
</protein>
<accession>A0A2A2H4S2</accession>
<dbReference type="SMART" id="SM00382">
    <property type="entry name" value="AAA"/>
    <property type="match status" value="1"/>
</dbReference>
<dbReference type="InterPro" id="IPR057405">
    <property type="entry name" value="PRS2-like_N"/>
</dbReference>
<dbReference type="InterPro" id="IPR003959">
    <property type="entry name" value="ATPase_AAA_core"/>
</dbReference>
<dbReference type="PANTHER" id="PTHR23076:SF97">
    <property type="entry name" value="ATP-DEPENDENT ZINC METALLOPROTEASE YME1L1"/>
    <property type="match status" value="1"/>
</dbReference>
<dbReference type="GO" id="GO:0005524">
    <property type="term" value="F:ATP binding"/>
    <property type="evidence" value="ECO:0007669"/>
    <property type="project" value="UniProtKB-KW"/>
</dbReference>
<proteinExistence type="inferred from homology"/>
<name>A0A2A2H4S2_METBR</name>
<dbReference type="InterPro" id="IPR003593">
    <property type="entry name" value="AAA+_ATPase"/>
</dbReference>
<dbReference type="InterPro" id="IPR057408">
    <property type="entry name" value="PRS2_C_AAA_lid"/>
</dbReference>
<evidence type="ECO:0000313" key="3">
    <source>
        <dbReference type="EMBL" id="PAV04421.1"/>
    </source>
</evidence>
<evidence type="ECO:0000313" key="4">
    <source>
        <dbReference type="Proteomes" id="UP000217784"/>
    </source>
</evidence>
<dbReference type="PROSITE" id="PS00674">
    <property type="entry name" value="AAA"/>
    <property type="match status" value="1"/>
</dbReference>
<dbReference type="Pfam" id="PF23900">
    <property type="entry name" value="PRS2_N"/>
    <property type="match status" value="1"/>
</dbReference>
<dbReference type="InterPro" id="IPR003960">
    <property type="entry name" value="ATPase_AAA_CS"/>
</dbReference>
<dbReference type="EMBL" id="LMVM01000023">
    <property type="protein sequence ID" value="PAV04421.1"/>
    <property type="molecule type" value="Genomic_DNA"/>
</dbReference>
<dbReference type="Gene3D" id="3.40.50.300">
    <property type="entry name" value="P-loop containing nucleotide triphosphate hydrolases"/>
    <property type="match status" value="1"/>
</dbReference>
<dbReference type="Gene3D" id="1.10.8.60">
    <property type="match status" value="1"/>
</dbReference>
<dbReference type="GO" id="GO:0004176">
    <property type="term" value="F:ATP-dependent peptidase activity"/>
    <property type="evidence" value="ECO:0007669"/>
    <property type="project" value="TreeGrafter"/>
</dbReference>
<dbReference type="Pfam" id="PF00004">
    <property type="entry name" value="AAA"/>
    <property type="match status" value="1"/>
</dbReference>
<dbReference type="CDD" id="cd19481">
    <property type="entry name" value="RecA-like_protease"/>
    <property type="match status" value="1"/>
</dbReference>
<dbReference type="PANTHER" id="PTHR23076">
    <property type="entry name" value="METALLOPROTEASE M41 FTSH"/>
    <property type="match status" value="1"/>
</dbReference>